<feature type="non-terminal residue" evidence="3">
    <location>
        <position position="1"/>
    </location>
</feature>
<protein>
    <submittedName>
        <fullName evidence="3">Uncharacterized protein</fullName>
    </submittedName>
</protein>
<feature type="transmembrane region" description="Helical" evidence="2">
    <location>
        <begin position="61"/>
        <end position="82"/>
    </location>
</feature>
<reference evidence="3" key="1">
    <citation type="submission" date="2014-12" db="EMBL/GenBank/DDBJ databases">
        <title>Insight into the proteome of Arion vulgaris.</title>
        <authorList>
            <person name="Aradska J."/>
            <person name="Bulat T."/>
            <person name="Smidak R."/>
            <person name="Sarate P."/>
            <person name="Gangsoo J."/>
            <person name="Sialana F."/>
            <person name="Bilban M."/>
            <person name="Lubec G."/>
        </authorList>
    </citation>
    <scope>NUCLEOTIDE SEQUENCE</scope>
    <source>
        <tissue evidence="3">Skin</tissue>
    </source>
</reference>
<evidence type="ECO:0000256" key="1">
    <source>
        <dbReference type="SAM" id="MobiDB-lite"/>
    </source>
</evidence>
<keyword evidence="2" id="KW-0812">Transmembrane</keyword>
<gene>
    <name evidence="3" type="primary">ORF25185</name>
</gene>
<dbReference type="EMBL" id="HACG01008563">
    <property type="protein sequence ID" value="CEK55428.1"/>
    <property type="molecule type" value="Transcribed_RNA"/>
</dbReference>
<feature type="region of interest" description="Disordered" evidence="1">
    <location>
        <begin position="93"/>
        <end position="144"/>
    </location>
</feature>
<name>A0A0B6YGT0_9EUPU</name>
<proteinExistence type="predicted"/>
<evidence type="ECO:0000256" key="2">
    <source>
        <dbReference type="SAM" id="Phobius"/>
    </source>
</evidence>
<keyword evidence="2" id="KW-0472">Membrane</keyword>
<keyword evidence="2" id="KW-1133">Transmembrane helix</keyword>
<dbReference type="AlphaFoldDB" id="A0A0B6YGT0"/>
<accession>A0A0B6YGT0</accession>
<feature type="compositionally biased region" description="Polar residues" evidence="1">
    <location>
        <begin position="122"/>
        <end position="144"/>
    </location>
</feature>
<organism evidence="3">
    <name type="scientific">Arion vulgaris</name>
    <dbReference type="NCBI Taxonomy" id="1028688"/>
    <lineage>
        <taxon>Eukaryota</taxon>
        <taxon>Metazoa</taxon>
        <taxon>Spiralia</taxon>
        <taxon>Lophotrochozoa</taxon>
        <taxon>Mollusca</taxon>
        <taxon>Gastropoda</taxon>
        <taxon>Heterobranchia</taxon>
        <taxon>Euthyneura</taxon>
        <taxon>Panpulmonata</taxon>
        <taxon>Eupulmonata</taxon>
        <taxon>Stylommatophora</taxon>
        <taxon>Helicina</taxon>
        <taxon>Arionoidea</taxon>
        <taxon>Arionidae</taxon>
        <taxon>Arion</taxon>
    </lineage>
</organism>
<evidence type="ECO:0000313" key="3">
    <source>
        <dbReference type="EMBL" id="CEK55428.1"/>
    </source>
</evidence>
<sequence>SVTGCVYSRRDKMCRCVTQFRRDRLELERVADGEQVYLVMQEVSSCGDIENVLPGMLFTMIGLYGVVSLVCVVAGVISFLVYQTELRRKYLEETEDDTYSPPSSPSSSENYAEHHTMLPSHLTPTSNSSTLVNIYTNPSTTANE</sequence>
<feature type="non-terminal residue" evidence="3">
    <location>
        <position position="144"/>
    </location>
</feature>